<dbReference type="InterPro" id="IPR013783">
    <property type="entry name" value="Ig-like_fold"/>
</dbReference>
<evidence type="ECO:0000313" key="3">
    <source>
        <dbReference type="Proteomes" id="UP000662873"/>
    </source>
</evidence>
<evidence type="ECO:0000313" key="2">
    <source>
        <dbReference type="EMBL" id="BBO22589.1"/>
    </source>
</evidence>
<dbReference type="CDD" id="cd00063">
    <property type="entry name" value="FN3"/>
    <property type="match status" value="1"/>
</dbReference>
<dbReference type="InterPro" id="IPR003961">
    <property type="entry name" value="FN3_dom"/>
</dbReference>
<dbReference type="InterPro" id="IPR036116">
    <property type="entry name" value="FN3_sf"/>
</dbReference>
<reference evidence="2" key="1">
    <citation type="journal article" name="DNA Res.">
        <title>The physiological potential of anammox bacteria as revealed by their core genome structure.</title>
        <authorList>
            <person name="Okubo T."/>
            <person name="Toyoda A."/>
            <person name="Fukuhara K."/>
            <person name="Uchiyama I."/>
            <person name="Harigaya Y."/>
            <person name="Kuroiwa M."/>
            <person name="Suzuki T."/>
            <person name="Murakami Y."/>
            <person name="Suwa Y."/>
            <person name="Takami H."/>
        </authorList>
    </citation>
    <scope>NUCLEOTIDE SEQUENCE</scope>
    <source>
        <strain evidence="2">317325-2</strain>
    </source>
</reference>
<dbReference type="SUPFAM" id="SSF49265">
    <property type="entry name" value="Fibronectin type III"/>
    <property type="match status" value="1"/>
</dbReference>
<feature type="domain" description="Fibronectin type-III" evidence="1">
    <location>
        <begin position="6"/>
        <end position="78"/>
    </location>
</feature>
<proteinExistence type="predicted"/>
<dbReference type="KEGG" id="npy:NPRO_01840"/>
<organism evidence="2 3">
    <name type="scientific">Candidatus Nitrosymbiomonas proteolyticus</name>
    <dbReference type="NCBI Taxonomy" id="2608984"/>
    <lineage>
        <taxon>Bacteria</taxon>
        <taxon>Bacillati</taxon>
        <taxon>Armatimonadota</taxon>
        <taxon>Armatimonadota incertae sedis</taxon>
        <taxon>Candidatus Nitrosymbiomonas</taxon>
    </lineage>
</organism>
<dbReference type="EMBL" id="AP021858">
    <property type="protein sequence ID" value="BBO22589.1"/>
    <property type="molecule type" value="Genomic_DNA"/>
</dbReference>
<dbReference type="Gene3D" id="2.60.40.10">
    <property type="entry name" value="Immunoglobulins"/>
    <property type="match status" value="1"/>
</dbReference>
<protein>
    <recommendedName>
        <fullName evidence="1">Fibronectin type-III domain-containing protein</fullName>
    </recommendedName>
</protein>
<accession>A0A809R4Z3</accession>
<dbReference type="Proteomes" id="UP000662873">
    <property type="component" value="Chromosome"/>
</dbReference>
<sequence length="83" mass="9041">MATMERPGSLKLDWEPIEGASYEVQWSSVSNFATIAGSATSASASDYVFSGLVPGTQYWSRVRPIRGGQTEQWSDPATRVARV</sequence>
<dbReference type="Pfam" id="PF00041">
    <property type="entry name" value="fn3"/>
    <property type="match status" value="1"/>
</dbReference>
<dbReference type="AlphaFoldDB" id="A0A809R4Z3"/>
<name>A0A809R4Z3_9BACT</name>
<evidence type="ECO:0000259" key="1">
    <source>
        <dbReference type="Pfam" id="PF00041"/>
    </source>
</evidence>
<gene>
    <name evidence="2" type="ORF">NPRO_01840</name>
</gene>